<accession>A0A7Z0WRX2</accession>
<dbReference type="GO" id="GO:0043041">
    <property type="term" value="P:amino acid activation for nonribosomal peptide biosynthetic process"/>
    <property type="evidence" value="ECO:0007669"/>
    <property type="project" value="TreeGrafter"/>
</dbReference>
<dbReference type="Pfam" id="PF00668">
    <property type="entry name" value="Condensation"/>
    <property type="match status" value="5"/>
</dbReference>
<dbReference type="InterPro" id="IPR010060">
    <property type="entry name" value="NRPS_synth"/>
</dbReference>
<dbReference type="CDD" id="cd19540">
    <property type="entry name" value="LCL_NRPS-like"/>
    <property type="match status" value="3"/>
</dbReference>
<keyword evidence="5" id="KW-0045">Antibiotic biosynthesis</keyword>
<dbReference type="SUPFAM" id="SSF47336">
    <property type="entry name" value="ACP-like"/>
    <property type="match status" value="4"/>
</dbReference>
<dbReference type="InterPro" id="IPR001242">
    <property type="entry name" value="Condensation_dom"/>
</dbReference>
<evidence type="ECO:0000313" key="8">
    <source>
        <dbReference type="Proteomes" id="UP000185696"/>
    </source>
</evidence>
<dbReference type="GO" id="GO:0044550">
    <property type="term" value="P:secondary metabolite biosynthetic process"/>
    <property type="evidence" value="ECO:0007669"/>
    <property type="project" value="TreeGrafter"/>
</dbReference>
<feature type="domain" description="Carrier" evidence="6">
    <location>
        <begin position="939"/>
        <end position="1014"/>
    </location>
</feature>
<dbReference type="PROSITE" id="PS00455">
    <property type="entry name" value="AMP_BINDING"/>
    <property type="match status" value="4"/>
</dbReference>
<dbReference type="Pfam" id="PF13193">
    <property type="entry name" value="AMP-binding_C"/>
    <property type="match status" value="3"/>
</dbReference>
<dbReference type="PROSITE" id="PS50075">
    <property type="entry name" value="CARRIER"/>
    <property type="match status" value="4"/>
</dbReference>
<dbReference type="Gene3D" id="3.30.559.30">
    <property type="entry name" value="Nonribosomal peptide synthetase, condensation domain"/>
    <property type="match status" value="5"/>
</dbReference>
<evidence type="ECO:0000313" key="7">
    <source>
        <dbReference type="EMBL" id="OLF14223.1"/>
    </source>
</evidence>
<dbReference type="InterPro" id="IPR042099">
    <property type="entry name" value="ANL_N_sf"/>
</dbReference>
<dbReference type="Gene3D" id="1.10.1200.10">
    <property type="entry name" value="ACP-like"/>
    <property type="match status" value="4"/>
</dbReference>
<dbReference type="InterPro" id="IPR036736">
    <property type="entry name" value="ACP-like_sf"/>
</dbReference>
<dbReference type="SUPFAM" id="SSF52777">
    <property type="entry name" value="CoA-dependent acyltransferases"/>
    <property type="match status" value="10"/>
</dbReference>
<dbReference type="PROSITE" id="PS00012">
    <property type="entry name" value="PHOSPHOPANTETHEINE"/>
    <property type="match status" value="4"/>
</dbReference>
<evidence type="ECO:0000256" key="3">
    <source>
        <dbReference type="ARBA" id="ARBA00022553"/>
    </source>
</evidence>
<dbReference type="Gene3D" id="3.30.559.10">
    <property type="entry name" value="Chloramphenicol acetyltransferase-like domain"/>
    <property type="match status" value="5"/>
</dbReference>
<feature type="domain" description="Carrier" evidence="6">
    <location>
        <begin position="1953"/>
        <end position="2028"/>
    </location>
</feature>
<dbReference type="RefSeq" id="WP_075131169.1">
    <property type="nucleotide sequence ID" value="NZ_MSIF01000001.1"/>
</dbReference>
<evidence type="ECO:0000259" key="6">
    <source>
        <dbReference type="PROSITE" id="PS50075"/>
    </source>
</evidence>
<dbReference type="Gene3D" id="3.40.50.12780">
    <property type="entry name" value="N-terminal domain of ligase-like"/>
    <property type="match status" value="3"/>
</dbReference>
<dbReference type="GO" id="GO:0008610">
    <property type="term" value="P:lipid biosynthetic process"/>
    <property type="evidence" value="ECO:0007669"/>
    <property type="project" value="UniProtKB-ARBA"/>
</dbReference>
<dbReference type="CDD" id="cd05930">
    <property type="entry name" value="A_NRPS"/>
    <property type="match status" value="3"/>
</dbReference>
<dbReference type="NCBIfam" id="TIGR01720">
    <property type="entry name" value="NRPS-para261"/>
    <property type="match status" value="1"/>
</dbReference>
<dbReference type="PANTHER" id="PTHR45527">
    <property type="entry name" value="NONRIBOSOMAL PEPTIDE SYNTHETASE"/>
    <property type="match status" value="1"/>
</dbReference>
<organism evidence="7 8">
    <name type="scientific">Actinophytocola xinjiangensis</name>
    <dbReference type="NCBI Taxonomy" id="485602"/>
    <lineage>
        <taxon>Bacteria</taxon>
        <taxon>Bacillati</taxon>
        <taxon>Actinomycetota</taxon>
        <taxon>Actinomycetes</taxon>
        <taxon>Pseudonocardiales</taxon>
        <taxon>Pseudonocardiaceae</taxon>
    </lineage>
</organism>
<keyword evidence="4" id="KW-0677">Repeat</keyword>
<keyword evidence="3" id="KW-0597">Phosphoprotein</keyword>
<dbReference type="GO" id="GO:0005737">
    <property type="term" value="C:cytoplasm"/>
    <property type="evidence" value="ECO:0007669"/>
    <property type="project" value="TreeGrafter"/>
</dbReference>
<protein>
    <recommendedName>
        <fullName evidence="6">Carrier domain-containing protein</fullName>
    </recommendedName>
</protein>
<feature type="domain" description="Carrier" evidence="6">
    <location>
        <begin position="3947"/>
        <end position="4021"/>
    </location>
</feature>
<proteinExistence type="predicted"/>
<dbReference type="Gene3D" id="2.30.38.10">
    <property type="entry name" value="Luciferase, Domain 3"/>
    <property type="match status" value="1"/>
</dbReference>
<dbReference type="GO" id="GO:0031177">
    <property type="term" value="F:phosphopantetheine binding"/>
    <property type="evidence" value="ECO:0007669"/>
    <property type="project" value="InterPro"/>
</dbReference>
<dbReference type="PANTHER" id="PTHR45527:SF1">
    <property type="entry name" value="FATTY ACID SYNTHASE"/>
    <property type="match status" value="1"/>
</dbReference>
<dbReference type="InterPro" id="IPR020806">
    <property type="entry name" value="PKS_PP-bd"/>
</dbReference>
<name>A0A7Z0WRX2_9PSEU</name>
<dbReference type="GO" id="GO:0072330">
    <property type="term" value="P:monocarboxylic acid biosynthetic process"/>
    <property type="evidence" value="ECO:0007669"/>
    <property type="project" value="UniProtKB-ARBA"/>
</dbReference>
<dbReference type="FunFam" id="3.40.50.12780:FF:000012">
    <property type="entry name" value="Non-ribosomal peptide synthetase"/>
    <property type="match status" value="1"/>
</dbReference>
<evidence type="ECO:0000256" key="2">
    <source>
        <dbReference type="ARBA" id="ARBA00022450"/>
    </source>
</evidence>
<dbReference type="FunFam" id="1.10.1200.10:FF:000016">
    <property type="entry name" value="Non-ribosomal peptide synthase"/>
    <property type="match status" value="1"/>
</dbReference>
<keyword evidence="2" id="KW-0596">Phosphopantetheine</keyword>
<dbReference type="Gene3D" id="3.30.300.30">
    <property type="match status" value="4"/>
</dbReference>
<dbReference type="Pfam" id="PF00501">
    <property type="entry name" value="AMP-binding"/>
    <property type="match status" value="4"/>
</dbReference>
<keyword evidence="8" id="KW-1185">Reference proteome</keyword>
<dbReference type="GO" id="GO:0003824">
    <property type="term" value="F:catalytic activity"/>
    <property type="evidence" value="ECO:0007669"/>
    <property type="project" value="InterPro"/>
</dbReference>
<dbReference type="InterPro" id="IPR010071">
    <property type="entry name" value="AA_adenyl_dom"/>
</dbReference>
<evidence type="ECO:0000256" key="1">
    <source>
        <dbReference type="ARBA" id="ARBA00001957"/>
    </source>
</evidence>
<dbReference type="SMART" id="SM00823">
    <property type="entry name" value="PKS_PP"/>
    <property type="match status" value="4"/>
</dbReference>
<dbReference type="EMBL" id="MSIF01000001">
    <property type="protein sequence ID" value="OLF14223.1"/>
    <property type="molecule type" value="Genomic_DNA"/>
</dbReference>
<comment type="cofactor">
    <cofactor evidence="1">
        <name>pantetheine 4'-phosphate</name>
        <dbReference type="ChEBI" id="CHEBI:47942"/>
    </cofactor>
</comment>
<dbReference type="NCBIfam" id="NF003417">
    <property type="entry name" value="PRK04813.1"/>
    <property type="match status" value="4"/>
</dbReference>
<dbReference type="InterPro" id="IPR009081">
    <property type="entry name" value="PP-bd_ACP"/>
</dbReference>
<evidence type="ECO:0000256" key="5">
    <source>
        <dbReference type="ARBA" id="ARBA00023194"/>
    </source>
</evidence>
<dbReference type="SUPFAM" id="SSF56801">
    <property type="entry name" value="Acetyl-CoA synthetase-like"/>
    <property type="match status" value="4"/>
</dbReference>
<sequence>MSGLADVLPLTPLQQGLMLWAGYGGAASGVYTVQTTIDLDGVVEAKALRAAAETLLRRHPTLRAGFRFRRGGEPVALVPASVTVDWRTVETQDRAAEARAERERPFDLARPPLLRFLLVTTAADRHTLVLTHHHILLDGWSMPLLVRELFALYAQAGSDAGLPAPARFRDHLAWLSTRDTDASRAAWRRHLDGAEPTLVAAGHDLRGAATAAEHTVWLDAATTAGVLAVARRLDVTANTVLQCVWALALGELTGRGDVTFGLTGSGRDTDVPRATEILGLLINTTPVRIALRPHETLADLVTRVQREQAGLLAHQHLGLADLQDGRGELFDTFTVFENYPADPDELDRLGRAAGLRVLGIDGADSSHYPLGVVATPGERLRLDLRHRAEVVPDVTALAARLVALFGAFATDPDRPVATLPRLTAAEHERWVTAPNRTGAQVGTASFPALVERAAAAHPDADAVVGDAERVTYRELNARANRLARYLTDRGAVAEQQIAVALPRGADQVVAMLAVLRAGAVYVPVDTDYPPDRIGLLLGEARPALVLTEPQHLPVLPGTAPVDLLTTAEAVAATLPAGDPATVPHPDTGAYVIFTSGSTGTPKGVVVTHRGLPSLAHTVAEHFRPGPGDRVLQFASQSFDTSVWEQVMALTTGATLVIAPPERRLGEALAGLLAEHRVTHLTLPPAALAELPTTAVPAGAVVIVAGEACPPDLARTWVEAGHTLFNSYGPTETTVDVTLWRATGTGLDGTALPIGTPVHNTTVHVLDPWLRPVPAGTVGELYVGGPGLARGYAGAPGLTATRFVAGQGGQRWYRTGDLVRWRSDGTLEFAGRADHQVTIRGFRVEPGEVEAALRALPGVTGALVLAVPDPAPDPATGARLVAYAVTSRDAGDLRAALAGSLPDHLVPAAIVVLDAFPLTPNGKIDRAALPAPAVRAARADRGDPRLELMCGLFAAVLGLPSAGPDDGFFALGGHSLLVARLLARVRTAFGDEASIRDVFDHPTPRGLLARLGTGIRRPALVPRPHDGVVPLSPAQQRLWFLHRLDGPSPAYNIPSVLRLTGDLDVSALERAFGDVADRHETLRTVFAQDTQIIRPDAAVPFTVVPADESTVDAALAGAAAHRFDLTTETPLRVTVFRLGPDEHVLLVLVHHIAGDEWSVGPLFADLRTAYLARRAGQPPDWPPLPVRYADYARWQRELDVDTQLDHWRTALDGSPAELGLPVDHPGAEVTGRGGYQPFEVPAEVHARLIALARASDVTEFMVVQAVVTALLTRMGAGEDIPLGAPVAGRSEAALDDLVGFFVNTLVLRVSTAGDPTFTELLGRVRETDLAAFEHADVPFERLVEMLAPARVPGRNPLFQVMVTHQHQLDLDLGVAGLVSRAVPFGLDTAKFALSFSFFPEADGRLGGGVEYAADLFEPATAAALADRLTLVLTALVTEPDRPLWSHKVLLAGEATVPAPAPVSGRLTPDLVREAALRHAGRIALVDPAGDELSYARLTRRANQLARLLAARGIGPESVVALACPPSAGFVVGLLAVLAAGAAYLPLDLDHPRARLRLMLDDATPDLVLAAGNAVRWWSGERLALDTVDLAVDLAAYSGARLTDADRTRPLRQEHLAYVLFTSGSSGRPKAVAGTHAGLAARLEWGRDALPLGTHEVVLAKSSPAFVDASTELLGGLAGGARVVLAADRRDPHALAAAVQRHRVTRLTGVPSLLTALHRETDADLSSVRTWISSGEPLPTTLTPPGRLVNLYGCSEASGDSLHAEGAGPFTGRVDGTAGYVLDPRLGLAPVGVTGELYLAGVGLARGYLGAPGLTSARFVANPFGPGRLYRTGDLARRTDAGIALLGRADDQLTVRGSRVEPAEVEAALARAEGVTAAAVVARDRAGERELVAFVTPDTVALAALRASVTAALPAHLVPTSFAALPELPRLPGGKVDRRALAALPAGPAPTGTVAPSNDRELALARIFAGVLDRPVPDVTASFFELGGHSLLATRLVARVRATLGREVSLRTVFEAPTVRALAARLDERATRPPVRARPRPQRVPLSYAQRRLWFLDQLADTGAAYTVPFLTRLSGPVDTAALSAAVGDLLGRHEALRTVLRAADGEPYQHVLTDPPVPFATGCAADLPAVLAHRFDLAHEPPLRVTLLRDGPTDHVLAVVAHHTAADALSAGPLVTDLATAYDARRAGRAPDWSPLPVQYADYTLWQRELDVDGQLDHWRARLADLPDELTLPTDRPRPARASHRGGVVEADLPADVHRGLQAIARRTGATPFMVLHAAVAALLSALGAGEDIPVGTPVGGRIDPALDDLVGFFVNTVVLRTDLSGDPTFTELVTRTADTDLAALAQADVPFERLVDELAPRRSRARHPLFQVLVNHNHRQLAAPALPGTTGEALPVDLDTAKVDLAFAFDELPDVPGLTVSVNYSADLFDRATVDTLVIRLLALLATVAAAPDTRLSRLDPRLPAERVQHDTSVDVAPGTAVDRLLRAAPDTPAVLHGGRTLTYADLVRRSGAVAAHLRARGVGQDDVVAVAIPRCVDLVVALWGVLRAGAAYVPLDPDDPPARRAFVVGDAGATVTLSDVDVPDADFTDTPLHPDTAAYLIHTSGSTGRPKGVVVTHRALVNRLEWMRAAYDVGPADRIAQKTPTGFDVSVWELFLPAFTGAALVLADPGGHRDPAYLAELVSGVTIAHFVPSMLRAYLDAGQTLTGPRLVVTSGETLTPDLAARCAVPVHNLYGPTEATVDVTHHAVTAADLDAGVVPIGRPVWNTTVHVLDRLLRPVPDGVPGELYLGGVQVARGYHARPGLTATRFVAAPNGQRWYRTGDLGRVRDGVLDHLGRTDDQVKVRGVRVEPGEVEAALTALPGVRAAAVLAVDDRLVAYVAGGTGDPRSALAGTLPAHLVPSVIVPLDDLPLTPSGKLDRGALPDPVARPEGTDLARDPVEELLLGITGDLLGTTVGVTDDFFAVGGHSLLAVRLVARVGAELGVPLSVADVFDAPTVRALARRIAGRAPGARPALVPVDRPAVLPLSPAQRRLWFLHRMDGPGAAYNLPFAARLSGDLDVEALRRAVGDVVARHEILRTCYPDGATPTQEVLADPVIPFHRAATTEDRLAGDLALAAAHPFRLADEPPVRVTVFATGTDHVVLVLVHHIAADEWSTRPLLRDLATAYAARRTGHAPQWTPLPVQYADFALQRPSGDLAYWTEHLAGLPDELNLPTDRPRPPVATYAGGEIVQALPPELAAAVRTTAARHGVTVFMVVQAAVAALLGKLGAGTDIPLGSPVAGRTDPALDDLVGFFVNTLVLRADLSGDPTFAELLGRTRRTTLDAFAHADVPFERLVDHLAPTRSTSRHPLFQVVATHRLVDDTDLGLPGLRTTEIDPGLVSAKFDLTFTVRETRGDPGLTLTVVYARDLYDDPTAVDLLDRLAGLLTAFCAAPDTRLSGVEIRTTAERNRIAGWNDTARDVPPAGLAQLFERQAAARPDALALADGDRRYTFAEVDTAANRLAHRLIDAGVAPENLVALALRRGADLVVALLAVAKAGAAYLPVDPDLPETRIRHVLDDARPVLAVGEPITGLPHVPVGTAWDTTLPAGNPGLPAPAPEALAYVIHTSGSTGRPKGVAVPHGGLASLVATMAGGSDSGPGRRVGQFASFSFDVSLAELAISVLAGASLHLLPEHARAGAALAAFATEHALTHLVIPPSVVASLPEDALPADLTLIVGTEALRRELIRRWAGGRILLNAYGPTEHTVNSTLWRADPTWGSGVLPIGRPDVNKQAHVLGPDLVPVPPGVTGELYLGGTGLARGYLGRPGLTATRFVAAPDGRRWYRTGDLVRWTGDGLLEYHGRVDDQIKVRGYRIEPAEIEAALVDRPGVLAAAVAAREIDGRRVLVGYTVGADVTAGDLADTLPEYLIPSAWLRLDALPLTVAGKLDRDALPTPSARARGTDAPAENRREETLLALFRALLGRDDIGATDGFFELGGDSIVSIQLVAAARERGLALAPRDVFERRTVRGLAAVATELAAPDTHDDGAGLVPLTPVMRWFVTHDPAVEKFGQSMVIRLPADVDETRLRAALRTVLAHHDALRGRLTADGLDIGPLAHDPLDVLACPAGTRPRDGFLLARDRLDPRAGRMLRAVWFDHGPGVESELLVLVHHLVMDGVSWRVLLPDLEAAYAGRDLRPVRTSLRTWATGLVAVDKENEAAYWRGVLDPPPAPLGGGTHATVRRLRVTAPAEPLLTTVPGTLRAEIDEVLLTGLALAARDWSGEDDLLVDLEGHGRAQDLVPGADLSRTIGWFTSVHPVRLRTTGIGVARAEADPARAEDVLRLVKDHLRRVPDHGIGYGLLHDRSPAQIAFNYLGRLGGGADAGPWQPVDGGLGGTVDEHRRVDHPLVVDAVTVDGELRVDLAHTGVGEASARRLADLFVRGLAAVVAAAARPDAGAHTPVDVPLARLSQSQLDRIRTRWTTR</sequence>
<dbReference type="GO" id="GO:0017000">
    <property type="term" value="P:antibiotic biosynthetic process"/>
    <property type="evidence" value="ECO:0007669"/>
    <property type="project" value="UniProtKB-KW"/>
</dbReference>
<comment type="caution">
    <text evidence="7">The sequence shown here is derived from an EMBL/GenBank/DDBJ whole genome shotgun (WGS) entry which is preliminary data.</text>
</comment>
<dbReference type="InterPro" id="IPR020845">
    <property type="entry name" value="AMP-binding_CS"/>
</dbReference>
<dbReference type="FunFam" id="3.40.50.980:FF:000001">
    <property type="entry name" value="Non-ribosomal peptide synthetase"/>
    <property type="match status" value="1"/>
</dbReference>
<dbReference type="NCBIfam" id="TIGR01733">
    <property type="entry name" value="AA-adenyl-dom"/>
    <property type="match status" value="3"/>
</dbReference>
<evidence type="ECO:0000256" key="4">
    <source>
        <dbReference type="ARBA" id="ARBA00022737"/>
    </source>
</evidence>
<dbReference type="InterPro" id="IPR023213">
    <property type="entry name" value="CAT-like_dom_sf"/>
</dbReference>
<dbReference type="InterPro" id="IPR045851">
    <property type="entry name" value="AMP-bd_C_sf"/>
</dbReference>
<feature type="domain" description="Carrier" evidence="6">
    <location>
        <begin position="2936"/>
        <end position="3010"/>
    </location>
</feature>
<dbReference type="InterPro" id="IPR006162">
    <property type="entry name" value="Ppantetheine_attach_site"/>
</dbReference>
<dbReference type="InterPro" id="IPR025110">
    <property type="entry name" value="AMP-bd_C"/>
</dbReference>
<dbReference type="Gene3D" id="3.40.50.980">
    <property type="match status" value="2"/>
</dbReference>
<gene>
    <name evidence="7" type="ORF">BLA60_03540</name>
</gene>
<dbReference type="Proteomes" id="UP000185696">
    <property type="component" value="Unassembled WGS sequence"/>
</dbReference>
<dbReference type="Pfam" id="PF00550">
    <property type="entry name" value="PP-binding"/>
    <property type="match status" value="4"/>
</dbReference>
<dbReference type="InterPro" id="IPR000873">
    <property type="entry name" value="AMP-dep_synth/lig_dom"/>
</dbReference>
<dbReference type="OrthoDB" id="2472181at2"/>
<reference evidence="7 8" key="1">
    <citation type="submission" date="2016-12" db="EMBL/GenBank/DDBJ databases">
        <title>The draft genome sequence of Actinophytocola xinjiangensis.</title>
        <authorList>
            <person name="Wang W."/>
            <person name="Yuan L."/>
        </authorList>
    </citation>
    <scope>NUCLEOTIDE SEQUENCE [LARGE SCALE GENOMIC DNA]</scope>
    <source>
        <strain evidence="7 8">CGMCC 4.4663</strain>
    </source>
</reference>